<dbReference type="RefSeq" id="WP_252854715.1">
    <property type="nucleotide sequence ID" value="NZ_JAMXLR010000076.1"/>
</dbReference>
<keyword evidence="7 10" id="KW-0413">Isomerase</keyword>
<dbReference type="SUPFAM" id="SSF89623">
    <property type="entry name" value="Ribose/Galactose isomerase RpiB/AlsB"/>
    <property type="match status" value="1"/>
</dbReference>
<dbReference type="Pfam" id="PF02502">
    <property type="entry name" value="LacAB_rpiB"/>
    <property type="match status" value="1"/>
</dbReference>
<evidence type="ECO:0000256" key="6">
    <source>
        <dbReference type="ARBA" id="ARBA00014007"/>
    </source>
</evidence>
<evidence type="ECO:0000313" key="10">
    <source>
        <dbReference type="EMBL" id="MCO6046601.1"/>
    </source>
</evidence>
<feature type="binding site" evidence="9">
    <location>
        <position position="132"/>
    </location>
    <ligand>
        <name>D-ribulose 5-phosphate</name>
        <dbReference type="ChEBI" id="CHEBI:58121"/>
    </ligand>
</feature>
<evidence type="ECO:0000256" key="1">
    <source>
        <dbReference type="ARBA" id="ARBA00001713"/>
    </source>
</evidence>
<dbReference type="EC" id="5.3.1.6" evidence="5"/>
<feature type="binding site" evidence="9">
    <location>
        <position position="136"/>
    </location>
    <ligand>
        <name>D-ribulose 5-phosphate</name>
        <dbReference type="ChEBI" id="CHEBI:58121"/>
    </ligand>
</feature>
<accession>A0A9X2JI85</accession>
<keyword evidence="11" id="KW-1185">Reference proteome</keyword>
<sequence length="144" mass="15344">MRIAIGSDHAGFHLKQHLIAHLTAAGYEVIDCGTDSDASCDYPDFIRPTAEMVPAGQADVAIVLGGSGNGEAIVANKVHGIRCAVCWNEESGRLAKQHNNANCIAIGERMVTLELGAQIVDAWLGATFEGGRHQRRIDKIEPAV</sequence>
<dbReference type="EMBL" id="JAMXLR010000076">
    <property type="protein sequence ID" value="MCO6046601.1"/>
    <property type="molecule type" value="Genomic_DNA"/>
</dbReference>
<name>A0A9X2JI85_9BACT</name>
<dbReference type="InterPro" id="IPR003500">
    <property type="entry name" value="RpiB_LacA_LacB"/>
</dbReference>
<dbReference type="GO" id="GO:0019316">
    <property type="term" value="P:D-allose catabolic process"/>
    <property type="evidence" value="ECO:0007669"/>
    <property type="project" value="TreeGrafter"/>
</dbReference>
<comment type="pathway">
    <text evidence="2">Carbohydrate degradation; pentose phosphate pathway; D-ribose 5-phosphate from D-ribulose 5-phosphate (non-oxidative stage): step 1/1.</text>
</comment>
<evidence type="ECO:0000256" key="7">
    <source>
        <dbReference type="ARBA" id="ARBA00023235"/>
    </source>
</evidence>
<feature type="binding site" evidence="9">
    <location>
        <begin position="8"/>
        <end position="9"/>
    </location>
    <ligand>
        <name>D-ribulose 5-phosphate</name>
        <dbReference type="ChEBI" id="CHEBI:58121"/>
    </ligand>
</feature>
<comment type="similarity">
    <text evidence="3">Belongs to the LacAB/RpiB family.</text>
</comment>
<dbReference type="GO" id="GO:0004751">
    <property type="term" value="F:ribose-5-phosphate isomerase activity"/>
    <property type="evidence" value="ECO:0007669"/>
    <property type="project" value="UniProtKB-EC"/>
</dbReference>
<gene>
    <name evidence="10" type="ORF">NG895_22105</name>
</gene>
<dbReference type="InterPro" id="IPR004785">
    <property type="entry name" value="RpiB"/>
</dbReference>
<dbReference type="InterPro" id="IPR011860">
    <property type="entry name" value="Rib-5-P_Isoase_Actino"/>
</dbReference>
<dbReference type="InterPro" id="IPR036569">
    <property type="entry name" value="RpiB_LacA_LacB_sf"/>
</dbReference>
<dbReference type="PANTHER" id="PTHR30345">
    <property type="entry name" value="RIBOSE-5-PHOSPHATE ISOMERASE B"/>
    <property type="match status" value="1"/>
</dbReference>
<organism evidence="10 11">
    <name type="scientific">Aeoliella straminimaris</name>
    <dbReference type="NCBI Taxonomy" id="2954799"/>
    <lineage>
        <taxon>Bacteria</taxon>
        <taxon>Pseudomonadati</taxon>
        <taxon>Planctomycetota</taxon>
        <taxon>Planctomycetia</taxon>
        <taxon>Pirellulales</taxon>
        <taxon>Lacipirellulaceae</taxon>
        <taxon>Aeoliella</taxon>
    </lineage>
</organism>
<feature type="binding site" evidence="9">
    <location>
        <position position="109"/>
    </location>
    <ligand>
        <name>D-ribulose 5-phosphate</name>
        <dbReference type="ChEBI" id="CHEBI:58121"/>
    </ligand>
</feature>
<dbReference type="NCBIfam" id="TIGR00689">
    <property type="entry name" value="rpiB_lacA_lacB"/>
    <property type="match status" value="1"/>
</dbReference>
<dbReference type="NCBIfam" id="TIGR02133">
    <property type="entry name" value="RPI_actino"/>
    <property type="match status" value="1"/>
</dbReference>
<evidence type="ECO:0000256" key="2">
    <source>
        <dbReference type="ARBA" id="ARBA00004988"/>
    </source>
</evidence>
<dbReference type="AlphaFoldDB" id="A0A9X2JI85"/>
<evidence type="ECO:0000256" key="3">
    <source>
        <dbReference type="ARBA" id="ARBA00008754"/>
    </source>
</evidence>
<dbReference type="NCBIfam" id="NF004051">
    <property type="entry name" value="PRK05571.1"/>
    <property type="match status" value="1"/>
</dbReference>
<evidence type="ECO:0000313" key="11">
    <source>
        <dbReference type="Proteomes" id="UP001155241"/>
    </source>
</evidence>
<evidence type="ECO:0000256" key="8">
    <source>
        <dbReference type="ARBA" id="ARBA00032117"/>
    </source>
</evidence>
<evidence type="ECO:0000256" key="5">
    <source>
        <dbReference type="ARBA" id="ARBA00011959"/>
    </source>
</evidence>
<dbReference type="Gene3D" id="3.40.1400.10">
    <property type="entry name" value="Sugar-phosphate isomerase, RpiB/LacA/LacB"/>
    <property type="match status" value="1"/>
</dbReference>
<comment type="catalytic activity">
    <reaction evidence="1">
        <text>aldehydo-D-ribose 5-phosphate = D-ribulose 5-phosphate</text>
        <dbReference type="Rhea" id="RHEA:14657"/>
        <dbReference type="ChEBI" id="CHEBI:58121"/>
        <dbReference type="ChEBI" id="CHEBI:58273"/>
        <dbReference type="EC" id="5.3.1.6"/>
    </reaction>
</comment>
<feature type="binding site" evidence="9">
    <location>
        <position position="99"/>
    </location>
    <ligand>
        <name>D-ribulose 5-phosphate</name>
        <dbReference type="ChEBI" id="CHEBI:58121"/>
    </ligand>
</feature>
<proteinExistence type="inferred from homology"/>
<dbReference type="NCBIfam" id="TIGR01120">
    <property type="entry name" value="rpiB"/>
    <property type="match status" value="1"/>
</dbReference>
<evidence type="ECO:0000256" key="4">
    <source>
        <dbReference type="ARBA" id="ARBA00011738"/>
    </source>
</evidence>
<dbReference type="PANTHER" id="PTHR30345:SF0">
    <property type="entry name" value="DNA DAMAGE-REPAIR_TOLERATION PROTEIN DRT102"/>
    <property type="match status" value="1"/>
</dbReference>
<dbReference type="GO" id="GO:0009052">
    <property type="term" value="P:pentose-phosphate shunt, non-oxidative branch"/>
    <property type="evidence" value="ECO:0007669"/>
    <property type="project" value="TreeGrafter"/>
</dbReference>
<comment type="subunit">
    <text evidence="4">Homodimer.</text>
</comment>
<evidence type="ECO:0000256" key="9">
    <source>
        <dbReference type="PIRSR" id="PIRSR005384-2"/>
    </source>
</evidence>
<dbReference type="PIRSF" id="PIRSF005384">
    <property type="entry name" value="RpiB_LacA_B"/>
    <property type="match status" value="1"/>
</dbReference>
<comment type="caution">
    <text evidence="10">The sequence shown here is derived from an EMBL/GenBank/DDBJ whole genome shotgun (WGS) entry which is preliminary data.</text>
</comment>
<feature type="binding site" evidence="9">
    <location>
        <begin position="66"/>
        <end position="70"/>
    </location>
    <ligand>
        <name>D-ribulose 5-phosphate</name>
        <dbReference type="ChEBI" id="CHEBI:58121"/>
    </ligand>
</feature>
<dbReference type="Proteomes" id="UP001155241">
    <property type="component" value="Unassembled WGS sequence"/>
</dbReference>
<protein>
    <recommendedName>
        <fullName evidence="6">Ribose-5-phosphate isomerase B</fullName>
        <ecNumber evidence="5">5.3.1.6</ecNumber>
    </recommendedName>
    <alternativeName>
        <fullName evidence="8">Phosphoriboisomerase B</fullName>
    </alternativeName>
</protein>
<reference evidence="10" key="1">
    <citation type="submission" date="2022-06" db="EMBL/GenBank/DDBJ databases">
        <title>Aeoliella straminimaris, a novel planctomycete from sediments.</title>
        <authorList>
            <person name="Vitorino I.R."/>
            <person name="Lage O.M."/>
        </authorList>
    </citation>
    <scope>NUCLEOTIDE SEQUENCE</scope>
    <source>
        <strain evidence="10">ICT_H6.2</strain>
    </source>
</reference>